<dbReference type="OrthoDB" id="5963188at2759"/>
<evidence type="ECO:0000256" key="13">
    <source>
        <dbReference type="ARBA" id="ARBA00023254"/>
    </source>
</evidence>
<dbReference type="GO" id="GO:0008821">
    <property type="term" value="F:crossover junction DNA endonuclease activity"/>
    <property type="evidence" value="ECO:0007669"/>
    <property type="project" value="UniProtKB-UniRule"/>
</dbReference>
<keyword evidence="8 14" id="KW-0378">Hydrolase</keyword>
<proteinExistence type="inferred from homology"/>
<keyword evidence="18" id="KW-1185">Reference proteome</keyword>
<keyword evidence="12 14" id="KW-0539">Nucleus</keyword>
<keyword evidence="7 14" id="KW-0227">DNA damage</keyword>
<dbReference type="SMART" id="SM00891">
    <property type="entry name" value="ERCC4"/>
    <property type="match status" value="1"/>
</dbReference>
<dbReference type="FunFam" id="1.10.150.110:FF:000001">
    <property type="entry name" value="Putative Crossover junction endonuclease MUS81"/>
    <property type="match status" value="1"/>
</dbReference>
<dbReference type="GO" id="GO:0000712">
    <property type="term" value="P:resolution of meiotic recombination intermediates"/>
    <property type="evidence" value="ECO:0007669"/>
    <property type="project" value="TreeGrafter"/>
</dbReference>
<dbReference type="InterPro" id="IPR036388">
    <property type="entry name" value="WH-like_DNA-bd_sf"/>
</dbReference>
<evidence type="ECO:0000256" key="3">
    <source>
        <dbReference type="ARBA" id="ARBA00010015"/>
    </source>
</evidence>
<evidence type="ECO:0000256" key="5">
    <source>
        <dbReference type="ARBA" id="ARBA00022723"/>
    </source>
</evidence>
<dbReference type="GO" id="GO:0031573">
    <property type="term" value="P:mitotic intra-S DNA damage checkpoint signaling"/>
    <property type="evidence" value="ECO:0007669"/>
    <property type="project" value="TreeGrafter"/>
</dbReference>
<evidence type="ECO:0000256" key="7">
    <source>
        <dbReference type="ARBA" id="ARBA00022763"/>
    </source>
</evidence>
<dbReference type="SUPFAM" id="SSF47802">
    <property type="entry name" value="DNA polymerase beta, N-terminal domain-like"/>
    <property type="match status" value="1"/>
</dbReference>
<dbReference type="Pfam" id="PF02732">
    <property type="entry name" value="ERCC4"/>
    <property type="match status" value="1"/>
</dbReference>
<dbReference type="InterPro" id="IPR033309">
    <property type="entry name" value="Mus81"/>
</dbReference>
<dbReference type="Gene3D" id="1.10.150.670">
    <property type="entry name" value="Crossover junction endonuclease EME1, DNA-binding domain"/>
    <property type="match status" value="1"/>
</dbReference>
<comment type="caution">
    <text evidence="17">The sequence shown here is derived from an EMBL/GenBank/DDBJ whole genome shotgun (WGS) entry which is preliminary data.</text>
</comment>
<dbReference type="CDD" id="cd21036">
    <property type="entry name" value="WH_MUS81"/>
    <property type="match status" value="1"/>
</dbReference>
<dbReference type="Gene3D" id="1.10.150.110">
    <property type="entry name" value="DNA polymerase beta, N-terminal domain-like"/>
    <property type="match status" value="1"/>
</dbReference>
<evidence type="ECO:0000256" key="8">
    <source>
        <dbReference type="ARBA" id="ARBA00022801"/>
    </source>
</evidence>
<dbReference type="PANTHER" id="PTHR13451">
    <property type="entry name" value="CLASS II CROSSOVER JUNCTION ENDONUCLEASE MUS81"/>
    <property type="match status" value="1"/>
</dbReference>
<keyword evidence="5 14" id="KW-0479">Metal-binding</keyword>
<comment type="subunit">
    <text evidence="14">Interacts with EME1.</text>
</comment>
<reference evidence="17 18" key="1">
    <citation type="journal article" date="2018" name="IMA Fungus">
        <title>IMA Genome-F 9: Draft genome sequence of Annulohypoxylon stygium, Aspergillus mulundensis, Berkeleyomyces basicola (syn. Thielaviopsis basicola), Ceratocystis smalleyi, two Cercospora beticola strains, Coleophoma cylindrospora, Fusarium fracticaudum, Phialophora cf. hyalina, and Morchella septimelata.</title>
        <authorList>
            <person name="Wingfield B.D."/>
            <person name="Bills G.F."/>
            <person name="Dong Y."/>
            <person name="Huang W."/>
            <person name="Nel W.J."/>
            <person name="Swalarsk-Parry B.S."/>
            <person name="Vaghefi N."/>
            <person name="Wilken P.M."/>
            <person name="An Z."/>
            <person name="de Beer Z.W."/>
            <person name="De Vos L."/>
            <person name="Chen L."/>
            <person name="Duong T.A."/>
            <person name="Gao Y."/>
            <person name="Hammerbacher A."/>
            <person name="Kikkert J.R."/>
            <person name="Li Y."/>
            <person name="Li H."/>
            <person name="Li K."/>
            <person name="Li Q."/>
            <person name="Liu X."/>
            <person name="Ma X."/>
            <person name="Naidoo K."/>
            <person name="Pethybridge S.J."/>
            <person name="Sun J."/>
            <person name="Steenkamp E.T."/>
            <person name="van der Nest M.A."/>
            <person name="van Wyk S."/>
            <person name="Wingfield M.J."/>
            <person name="Xiong C."/>
            <person name="Yue Q."/>
            <person name="Zhang X."/>
        </authorList>
    </citation>
    <scope>NUCLEOTIDE SEQUENCE [LARGE SCALE GENOMIC DNA]</scope>
    <source>
        <strain evidence="17 18">BP5796</strain>
    </source>
</reference>
<evidence type="ECO:0000256" key="2">
    <source>
        <dbReference type="ARBA" id="ARBA00004123"/>
    </source>
</evidence>
<dbReference type="SUPFAM" id="SSF52980">
    <property type="entry name" value="Restriction endonuclease-like"/>
    <property type="match status" value="1"/>
</dbReference>
<dbReference type="InterPro" id="IPR047417">
    <property type="entry name" value="WHD_MUS81"/>
</dbReference>
<evidence type="ECO:0000256" key="9">
    <source>
        <dbReference type="ARBA" id="ARBA00022842"/>
    </source>
</evidence>
<keyword evidence="9 14" id="KW-0460">Magnesium</keyword>
<dbReference type="GO" id="GO:0048476">
    <property type="term" value="C:Holliday junction resolvase complex"/>
    <property type="evidence" value="ECO:0007669"/>
    <property type="project" value="UniProtKB-UniRule"/>
</dbReference>
<evidence type="ECO:0000313" key="18">
    <source>
        <dbReference type="Proteomes" id="UP000256328"/>
    </source>
</evidence>
<dbReference type="InterPro" id="IPR011335">
    <property type="entry name" value="Restrct_endonuc-II-like"/>
</dbReference>
<dbReference type="GO" id="GO:0006308">
    <property type="term" value="P:DNA catabolic process"/>
    <property type="evidence" value="ECO:0007669"/>
    <property type="project" value="UniProtKB-UniRule"/>
</dbReference>
<dbReference type="PANTHER" id="PTHR13451:SF0">
    <property type="entry name" value="CROSSOVER JUNCTION ENDONUCLEASE MUS81"/>
    <property type="match status" value="1"/>
</dbReference>
<organism evidence="17 18">
    <name type="scientific">Coleophoma crateriformis</name>
    <dbReference type="NCBI Taxonomy" id="565419"/>
    <lineage>
        <taxon>Eukaryota</taxon>
        <taxon>Fungi</taxon>
        <taxon>Dikarya</taxon>
        <taxon>Ascomycota</taxon>
        <taxon>Pezizomycotina</taxon>
        <taxon>Leotiomycetes</taxon>
        <taxon>Helotiales</taxon>
        <taxon>Dermateaceae</taxon>
        <taxon>Coleophoma</taxon>
    </lineage>
</organism>
<evidence type="ECO:0000256" key="1">
    <source>
        <dbReference type="ARBA" id="ARBA00001946"/>
    </source>
</evidence>
<dbReference type="Proteomes" id="UP000256328">
    <property type="component" value="Unassembled WGS sequence"/>
</dbReference>
<feature type="domain" description="ERCC4" evidence="16">
    <location>
        <begin position="293"/>
        <end position="399"/>
    </location>
</feature>
<keyword evidence="6 14" id="KW-0255">Endonuclease</keyword>
<comment type="cofactor">
    <cofactor evidence="1 14">
        <name>Mg(2+)</name>
        <dbReference type="ChEBI" id="CHEBI:18420"/>
    </cofactor>
</comment>
<evidence type="ECO:0000313" key="17">
    <source>
        <dbReference type="EMBL" id="RDW70367.1"/>
    </source>
</evidence>
<evidence type="ECO:0000256" key="4">
    <source>
        <dbReference type="ARBA" id="ARBA00022722"/>
    </source>
</evidence>
<dbReference type="Gene3D" id="1.10.10.10">
    <property type="entry name" value="Winged helix-like DNA-binding domain superfamily/Winged helix DNA-binding domain"/>
    <property type="match status" value="1"/>
</dbReference>
<dbReference type="EMBL" id="PDLN01000012">
    <property type="protein sequence ID" value="RDW70367.1"/>
    <property type="molecule type" value="Genomic_DNA"/>
</dbReference>
<evidence type="ECO:0000256" key="10">
    <source>
        <dbReference type="ARBA" id="ARBA00023172"/>
    </source>
</evidence>
<dbReference type="FunFam" id="1.10.10.10:FF:000307">
    <property type="entry name" value="Crossover junction endonuclease MUS81"/>
    <property type="match status" value="1"/>
</dbReference>
<comment type="subcellular location">
    <subcellularLocation>
        <location evidence="2 14">Nucleus</location>
    </subcellularLocation>
</comment>
<comment type="similarity">
    <text evidence="3 14">Belongs to the XPF family.</text>
</comment>
<gene>
    <name evidence="17" type="ORF">BP5796_08764</name>
</gene>
<evidence type="ECO:0000256" key="15">
    <source>
        <dbReference type="SAM" id="MobiDB-lite"/>
    </source>
</evidence>
<evidence type="ECO:0000256" key="11">
    <source>
        <dbReference type="ARBA" id="ARBA00023204"/>
    </source>
</evidence>
<evidence type="ECO:0000256" key="12">
    <source>
        <dbReference type="ARBA" id="ARBA00023242"/>
    </source>
</evidence>
<evidence type="ECO:0000259" key="16">
    <source>
        <dbReference type="SMART" id="SM00891"/>
    </source>
</evidence>
<dbReference type="EC" id="3.1.22.-" evidence="14"/>
<dbReference type="GO" id="GO:0003677">
    <property type="term" value="F:DNA binding"/>
    <property type="evidence" value="ECO:0007669"/>
    <property type="project" value="UniProtKB-UniRule"/>
</dbReference>
<dbReference type="FunFam" id="3.40.50.10130:FF:000003">
    <property type="entry name" value="Crossover junction endonuclease MUS81"/>
    <property type="match status" value="1"/>
</dbReference>
<accession>A0A3D8R8J1</accession>
<protein>
    <recommendedName>
        <fullName evidence="14">Crossover junction endonuclease MUS81</fullName>
        <ecNumber evidence="14">3.1.22.-</ecNumber>
    </recommendedName>
</protein>
<dbReference type="AlphaFoldDB" id="A0A3D8R8J1"/>
<dbReference type="Gene3D" id="3.40.50.10130">
    <property type="match status" value="1"/>
</dbReference>
<dbReference type="InterPro" id="IPR006166">
    <property type="entry name" value="ERCC4_domain"/>
</dbReference>
<dbReference type="Pfam" id="PF21136">
    <property type="entry name" value="WHD_MUS81"/>
    <property type="match status" value="1"/>
</dbReference>
<dbReference type="GO" id="GO:0005634">
    <property type="term" value="C:nucleus"/>
    <property type="evidence" value="ECO:0007669"/>
    <property type="project" value="UniProtKB-SubCell"/>
</dbReference>
<evidence type="ECO:0000256" key="14">
    <source>
        <dbReference type="RuleBase" id="RU369042"/>
    </source>
</evidence>
<feature type="region of interest" description="Disordered" evidence="15">
    <location>
        <begin position="85"/>
        <end position="121"/>
    </location>
</feature>
<name>A0A3D8R8J1_9HELO</name>
<keyword evidence="13" id="KW-0469">Meiosis</keyword>
<comment type="function">
    <text evidence="14">Interacts with EME1 to form a DNA structure-specific endonuclease with substrate preference for branched DNA structures with a 5'-end at the branch nick. Typical substrates include 3'-flap structures, D-loops, replication forks and nicked Holliday junctions. May be required in mitosis for the processing of stalled or collapsed replication fork intermediates. May be required in meiosis for the repair of meiosis-specific double strand breaks subsequent to single-end invasion (SEI).</text>
</comment>
<keyword evidence="4 14" id="KW-0540">Nuclease</keyword>
<evidence type="ECO:0000256" key="6">
    <source>
        <dbReference type="ARBA" id="ARBA00022759"/>
    </source>
</evidence>
<dbReference type="GO" id="GO:0048257">
    <property type="term" value="F:3'-flap endonuclease activity"/>
    <property type="evidence" value="ECO:0007669"/>
    <property type="project" value="TreeGrafter"/>
</dbReference>
<dbReference type="InterPro" id="IPR010996">
    <property type="entry name" value="HHH_MUS81"/>
</dbReference>
<dbReference type="CDD" id="cd20074">
    <property type="entry name" value="XPF_nuclease_Mus81"/>
    <property type="match status" value="1"/>
</dbReference>
<keyword evidence="10 14" id="KW-0233">DNA recombination</keyword>
<sequence>MTSQPDFSSSANPLLLEWTWEWFQTAKERNSKGVTTYKRAYEAMKACPIKFTHPSQAKQLHGFGEGLCKRLTDRLKAHCEANGEPMPEVFNRKKRTAATQDHGEDQSSGNERAPAKKMRKAKPYVPALNTGPYALILGLATLSESASEGLTKPELIEIAQEYCTSSFTAPSDPNSFYTAWNSMKTLTNKDLVKEKGRPSKRYILTDEGWEVAKRIQAATKPNLSRANNPPETMRNAIPLDGIEDLTDDRSDIENEPAGPGESNIIPQGEAVADESNLPTISPLCISAGAFTVEYVLDIREVRTKKDRLYIEEQLIKEGIRPIMKALELGDGLWVAKCKDPHLLTRLGAEGDEIMLDYIIERKRLDDLIGSLKDGRFHEQKFRLKKSGVKNAIYIIEEIKLQDEHERFAEGMQSAIASTQVVNGIFVKKTQKLDDSIKYIARMTKLLRQQYEGKPLFIIPTDRLTARNHLPLLQHLAKTQPDRDYHISFNAFASLASKSSTLTLRDYYLKMLMCTRGISGEKALEIQKRWKTPIELIDAYRACGNSELGMKKKRELVSTEMGNLVGRKKIGIALSTKLAETWA</sequence>
<dbReference type="GO" id="GO:0031297">
    <property type="term" value="P:replication fork processing"/>
    <property type="evidence" value="ECO:0007669"/>
    <property type="project" value="UniProtKB-ARBA"/>
</dbReference>
<dbReference type="InterPro" id="IPR027421">
    <property type="entry name" value="DNA_pol_lamdba_lyase_dom_sf"/>
</dbReference>
<dbReference type="InterPro" id="IPR042530">
    <property type="entry name" value="EME1/EME2_C"/>
</dbReference>
<dbReference type="GO" id="GO:0046872">
    <property type="term" value="F:metal ion binding"/>
    <property type="evidence" value="ECO:0007669"/>
    <property type="project" value="UniProtKB-UniRule"/>
</dbReference>
<dbReference type="InterPro" id="IPR047416">
    <property type="entry name" value="XPF_nuclease_Mus81"/>
</dbReference>
<dbReference type="Pfam" id="PF14716">
    <property type="entry name" value="HHH_8"/>
    <property type="match status" value="1"/>
</dbReference>
<keyword evidence="11 14" id="KW-0234">DNA repair</keyword>
<dbReference type="GO" id="GO:0000727">
    <property type="term" value="P:double-strand break repair via break-induced replication"/>
    <property type="evidence" value="ECO:0007669"/>
    <property type="project" value="UniProtKB-UniRule"/>
</dbReference>